<dbReference type="PANTHER" id="PTHR35395">
    <property type="entry name" value="DUF6536 DOMAIN-CONTAINING PROTEIN"/>
    <property type="match status" value="1"/>
</dbReference>
<feature type="domain" description="DUF6536" evidence="2">
    <location>
        <begin position="36"/>
        <end position="191"/>
    </location>
</feature>
<feature type="transmembrane region" description="Helical" evidence="1">
    <location>
        <begin position="154"/>
        <end position="170"/>
    </location>
</feature>
<name>A0A319EZ09_ASPSB</name>
<evidence type="ECO:0000313" key="3">
    <source>
        <dbReference type="EMBL" id="PYI07679.1"/>
    </source>
</evidence>
<dbReference type="VEuPathDB" id="FungiDB:BO78DRAFT_428803"/>
<dbReference type="Pfam" id="PF20163">
    <property type="entry name" value="DUF6536"/>
    <property type="match status" value="1"/>
</dbReference>
<organism evidence="3 4">
    <name type="scientific">Aspergillus sclerotiicarbonarius (strain CBS 121057 / IBT 28362)</name>
    <dbReference type="NCBI Taxonomy" id="1448318"/>
    <lineage>
        <taxon>Eukaryota</taxon>
        <taxon>Fungi</taxon>
        <taxon>Dikarya</taxon>
        <taxon>Ascomycota</taxon>
        <taxon>Pezizomycotina</taxon>
        <taxon>Eurotiomycetes</taxon>
        <taxon>Eurotiomycetidae</taxon>
        <taxon>Eurotiales</taxon>
        <taxon>Aspergillaceae</taxon>
        <taxon>Aspergillus</taxon>
        <taxon>Aspergillus subgen. Circumdati</taxon>
    </lineage>
</organism>
<feature type="transmembrane region" description="Helical" evidence="1">
    <location>
        <begin position="662"/>
        <end position="685"/>
    </location>
</feature>
<feature type="transmembrane region" description="Helical" evidence="1">
    <location>
        <begin position="705"/>
        <end position="724"/>
    </location>
</feature>
<dbReference type="AlphaFoldDB" id="A0A319EZ09"/>
<keyword evidence="1" id="KW-1133">Transmembrane helix</keyword>
<dbReference type="PANTHER" id="PTHR35395:SF1">
    <property type="entry name" value="DUF6536 DOMAIN-CONTAINING PROTEIN"/>
    <property type="match status" value="1"/>
</dbReference>
<keyword evidence="4" id="KW-1185">Reference proteome</keyword>
<dbReference type="STRING" id="1448318.A0A319EZ09"/>
<accession>A0A319EZ09</accession>
<keyword evidence="1" id="KW-0812">Transmembrane</keyword>
<proteinExistence type="predicted"/>
<dbReference type="EMBL" id="KZ826340">
    <property type="protein sequence ID" value="PYI07679.1"/>
    <property type="molecule type" value="Genomic_DNA"/>
</dbReference>
<dbReference type="Proteomes" id="UP000248423">
    <property type="component" value="Unassembled WGS sequence"/>
</dbReference>
<protein>
    <recommendedName>
        <fullName evidence="2">DUF6536 domain-containing protein</fullName>
    </recommendedName>
</protein>
<evidence type="ECO:0000259" key="2">
    <source>
        <dbReference type="Pfam" id="PF20163"/>
    </source>
</evidence>
<gene>
    <name evidence="3" type="ORF">BO78DRAFT_428803</name>
</gene>
<feature type="transmembrane region" description="Helical" evidence="1">
    <location>
        <begin position="433"/>
        <end position="452"/>
    </location>
</feature>
<evidence type="ECO:0000313" key="4">
    <source>
        <dbReference type="Proteomes" id="UP000248423"/>
    </source>
</evidence>
<sequence length="793" mass="88989">MREDPSTWRDRFRYSVIPDDKNQRQRSRWTEKGQEWIKGAVICTWMTGLILAINLILIIVALVLAYRRKTNQGQFQKAELYIGQCTRSSHWATGLHVAINVLSTILLGASSYVMQCLGAPSRTDIDLAHAKSQWLDVGTFSIRNFRVMDRRRKILWLLLLVTSTPIHMIYNSVIFSSISTLDYGMLIIPNDLSPTESLIGNDTTSRHNFLAEMGSDAAVVKAQIFNGTFANMTTADCASQYDVGFNTQLGTLIFVADRQYFHNTSSLRPARMTTSSVYEYMQGLEASISNQILAGNWTLLSEYWSYRVWNYSAPDVASDVASVLPPDLLQDLAPDLRALSLYLDLLTLVEYNYAYNPTQEALREYLDTPSHWRNSSWAANITFEFAGMGDLVGVADLDPYYWVDNTTAQDIPVSHCLVQEEEQRCQLFFSPPIAIAVIICNITKVICMALTARVKRTDLMLTVGDALASFLTRPDPTTLGRCLLSHADMTRGPQAWNQPAISFDRPEGYTLSPLTPTTSEIYPSLLPRRQRWYRAASWTRWTVVLSIFLACLATAIFLFDYAVRQNGSFSAAMSLGFAQPRIDTMIKYLSANMIALVLLANTPQLILSITYFLANGLLTCMLVAAEWDRYAHQRRPLRVSWPQGQQRSTYYLSLPYRYSVPLLILSTTLHWLLSQSLFFVNVQGFDVSGQENPNDSSRSCGYSPMPMFIALWVIILGLGLLLGIGARQFRAHIPLATHCSAAISAACHPPAEDKGVAGRSVMWGEIPGEGQEHAHCSFTSLDVVKPSLVRLYC</sequence>
<reference evidence="3 4" key="1">
    <citation type="submission" date="2018-02" db="EMBL/GenBank/DDBJ databases">
        <title>The genomes of Aspergillus section Nigri reveals drivers in fungal speciation.</title>
        <authorList>
            <consortium name="DOE Joint Genome Institute"/>
            <person name="Vesth T.C."/>
            <person name="Nybo J."/>
            <person name="Theobald S."/>
            <person name="Brandl J."/>
            <person name="Frisvad J.C."/>
            <person name="Nielsen K.F."/>
            <person name="Lyhne E.K."/>
            <person name="Kogle M.E."/>
            <person name="Kuo A."/>
            <person name="Riley R."/>
            <person name="Clum A."/>
            <person name="Nolan M."/>
            <person name="Lipzen A."/>
            <person name="Salamov A."/>
            <person name="Henrissat B."/>
            <person name="Wiebenga A."/>
            <person name="De vries R.P."/>
            <person name="Grigoriev I.V."/>
            <person name="Mortensen U.H."/>
            <person name="Andersen M.R."/>
            <person name="Baker S.E."/>
        </authorList>
    </citation>
    <scope>NUCLEOTIDE SEQUENCE [LARGE SCALE GENOMIC DNA]</scope>
    <source>
        <strain evidence="3 4">CBS 121057</strain>
    </source>
</reference>
<feature type="transmembrane region" description="Helical" evidence="1">
    <location>
        <begin position="538"/>
        <end position="559"/>
    </location>
</feature>
<keyword evidence="1" id="KW-0472">Membrane</keyword>
<feature type="transmembrane region" description="Helical" evidence="1">
    <location>
        <begin position="36"/>
        <end position="66"/>
    </location>
</feature>
<evidence type="ECO:0000256" key="1">
    <source>
        <dbReference type="SAM" id="Phobius"/>
    </source>
</evidence>
<dbReference type="OrthoDB" id="5429634at2759"/>
<dbReference type="InterPro" id="IPR046623">
    <property type="entry name" value="DUF6536"/>
</dbReference>
<feature type="transmembrane region" description="Helical" evidence="1">
    <location>
        <begin position="605"/>
        <end position="625"/>
    </location>
</feature>